<evidence type="ECO:0000313" key="2">
    <source>
        <dbReference type="Proteomes" id="UP000741013"/>
    </source>
</evidence>
<proteinExistence type="predicted"/>
<accession>A0ABS4Q1S8</accession>
<reference evidence="1 2" key="1">
    <citation type="submission" date="2021-03" db="EMBL/GenBank/DDBJ databases">
        <title>Sequencing the genomes of 1000 actinobacteria strains.</title>
        <authorList>
            <person name="Klenk H.-P."/>
        </authorList>
    </citation>
    <scope>NUCLEOTIDE SEQUENCE [LARGE SCALE GENOMIC DNA]</scope>
    <source>
        <strain evidence="1 2">DSM 45510</strain>
    </source>
</reference>
<protein>
    <submittedName>
        <fullName evidence="1">Uncharacterized protein YbjT (DUF2867 family)</fullName>
    </submittedName>
</protein>
<dbReference type="RefSeq" id="WP_209668477.1">
    <property type="nucleotide sequence ID" value="NZ_JAGGMS010000001.1"/>
</dbReference>
<keyword evidence="2" id="KW-1185">Reference proteome</keyword>
<dbReference type="Gene3D" id="3.90.25.10">
    <property type="entry name" value="UDP-galactose 4-epimerase, domain 1"/>
    <property type="match status" value="1"/>
</dbReference>
<organism evidence="1 2">
    <name type="scientific">Amycolatopsis magusensis</name>
    <dbReference type="NCBI Taxonomy" id="882444"/>
    <lineage>
        <taxon>Bacteria</taxon>
        <taxon>Bacillati</taxon>
        <taxon>Actinomycetota</taxon>
        <taxon>Actinomycetes</taxon>
        <taxon>Pseudonocardiales</taxon>
        <taxon>Pseudonocardiaceae</taxon>
        <taxon>Amycolatopsis</taxon>
    </lineage>
</organism>
<comment type="caution">
    <text evidence="1">The sequence shown here is derived from an EMBL/GenBank/DDBJ whole genome shotgun (WGS) entry which is preliminary data.</text>
</comment>
<dbReference type="Proteomes" id="UP000741013">
    <property type="component" value="Unassembled WGS sequence"/>
</dbReference>
<sequence length="77" mass="8399">MSWTAHADLDDIAALITDLTGRTIRRVVAEDPEWTATLIDHGMPAFQATMLLDMVQAARRGEFATTGKDLETLIGAL</sequence>
<name>A0ABS4Q1S8_9PSEU</name>
<gene>
    <name evidence="1" type="ORF">JOM49_007142</name>
</gene>
<dbReference type="EMBL" id="JAGGMS010000001">
    <property type="protein sequence ID" value="MBP2185616.1"/>
    <property type="molecule type" value="Genomic_DNA"/>
</dbReference>
<evidence type="ECO:0000313" key="1">
    <source>
        <dbReference type="EMBL" id="MBP2185616.1"/>
    </source>
</evidence>